<evidence type="ECO:0000256" key="10">
    <source>
        <dbReference type="ARBA" id="ARBA00022982"/>
    </source>
</evidence>
<evidence type="ECO:0000256" key="15">
    <source>
        <dbReference type="ARBA" id="ARBA00032739"/>
    </source>
</evidence>
<evidence type="ECO:0000256" key="16">
    <source>
        <dbReference type="PIRSR" id="PIRSR619342-50"/>
    </source>
</evidence>
<dbReference type="GO" id="GO:0032981">
    <property type="term" value="P:mitochondrial respiratory chain complex I assembly"/>
    <property type="evidence" value="ECO:0007669"/>
    <property type="project" value="TreeGrafter"/>
</dbReference>
<gene>
    <name evidence="17" type="ORF">MANT1106_LOCUS14267</name>
</gene>
<dbReference type="EMBL" id="HBFC01023726">
    <property type="protein sequence ID" value="CAD8711580.1"/>
    <property type="molecule type" value="Transcribed_RNA"/>
</dbReference>
<dbReference type="GO" id="GO:0005743">
    <property type="term" value="C:mitochondrial inner membrane"/>
    <property type="evidence" value="ECO:0007669"/>
    <property type="project" value="UniProtKB-SubCell"/>
</dbReference>
<evidence type="ECO:0000256" key="3">
    <source>
        <dbReference type="ARBA" id="ARBA00004637"/>
    </source>
</evidence>
<dbReference type="AlphaFoldDB" id="A0A7S0SRJ3"/>
<keyword evidence="13 16" id="KW-1015">Disulfide bond</keyword>
<evidence type="ECO:0000256" key="4">
    <source>
        <dbReference type="ARBA" id="ARBA00007372"/>
    </source>
</evidence>
<comment type="function">
    <text evidence="1">Accessory subunit of the mitochondrial membrane respiratory chain NADH dehydrogenase (Complex I), that is believed not to be involved in catalysis. Complex I functions in the transfer of electrons from NADH to the respiratory chain. The immediate electron acceptor for the enzyme is believed to be ubiquinone.</text>
</comment>
<reference evidence="17" key="1">
    <citation type="submission" date="2021-01" db="EMBL/GenBank/DDBJ databases">
        <authorList>
            <person name="Corre E."/>
            <person name="Pelletier E."/>
            <person name="Niang G."/>
            <person name="Scheremetjew M."/>
            <person name="Finn R."/>
            <person name="Kale V."/>
            <person name="Holt S."/>
            <person name="Cochrane G."/>
            <person name="Meng A."/>
            <person name="Brown T."/>
            <person name="Cohen L."/>
        </authorList>
    </citation>
    <scope>NUCLEOTIDE SEQUENCE</scope>
    <source>
        <strain evidence="17">SL-175</strain>
    </source>
</reference>
<comment type="similarity">
    <text evidence="4">Belongs to the complex I NDUFS5 subunit family.</text>
</comment>
<evidence type="ECO:0000256" key="5">
    <source>
        <dbReference type="ARBA" id="ARBA00011261"/>
    </source>
</evidence>
<dbReference type="CDD" id="cd24141">
    <property type="entry name" value="NDUFS5-like"/>
    <property type="match status" value="1"/>
</dbReference>
<keyword evidence="10" id="KW-0249">Electron transport</keyword>
<evidence type="ECO:0000256" key="1">
    <source>
        <dbReference type="ARBA" id="ARBA00003195"/>
    </source>
</evidence>
<evidence type="ECO:0000313" key="17">
    <source>
        <dbReference type="EMBL" id="CAD8711580.1"/>
    </source>
</evidence>
<dbReference type="PANTHER" id="PTHR15224">
    <property type="entry name" value="NADH DEHYDROGENASE [UBIQUINONE] IRON-SULFUR PROTEIN 5"/>
    <property type="match status" value="1"/>
</dbReference>
<evidence type="ECO:0000256" key="14">
    <source>
        <dbReference type="ARBA" id="ARBA00031222"/>
    </source>
</evidence>
<organism evidence="17">
    <name type="scientific">Mantoniella antarctica</name>
    <dbReference type="NCBI Taxonomy" id="81844"/>
    <lineage>
        <taxon>Eukaryota</taxon>
        <taxon>Viridiplantae</taxon>
        <taxon>Chlorophyta</taxon>
        <taxon>Mamiellophyceae</taxon>
        <taxon>Mamiellales</taxon>
        <taxon>Mamiellaceae</taxon>
        <taxon>Mantoniella</taxon>
    </lineage>
</organism>
<keyword evidence="12" id="KW-0472">Membrane</keyword>
<feature type="disulfide bond" evidence="16">
    <location>
        <begin position="24"/>
        <end position="34"/>
    </location>
</feature>
<evidence type="ECO:0000256" key="8">
    <source>
        <dbReference type="ARBA" id="ARBA00022660"/>
    </source>
</evidence>
<comment type="subcellular location">
    <subcellularLocation>
        <location evidence="3">Mitochondrion inner membrane</location>
        <topology evidence="3">Peripheral membrane protein</topology>
    </subcellularLocation>
    <subcellularLocation>
        <location evidence="2">Mitochondrion intermembrane space</location>
    </subcellularLocation>
</comment>
<keyword evidence="8" id="KW-0679">Respiratory chain</keyword>
<keyword evidence="11" id="KW-0496">Mitochondrion</keyword>
<proteinExistence type="inferred from homology"/>
<feature type="disulfide bond" evidence="16">
    <location>
        <begin position="14"/>
        <end position="44"/>
    </location>
</feature>
<keyword evidence="9" id="KW-0999">Mitochondrion inner membrane</keyword>
<evidence type="ECO:0000256" key="12">
    <source>
        <dbReference type="ARBA" id="ARBA00023136"/>
    </source>
</evidence>
<evidence type="ECO:0000256" key="13">
    <source>
        <dbReference type="ARBA" id="ARBA00023157"/>
    </source>
</evidence>
<dbReference type="PANTHER" id="PTHR15224:SF1">
    <property type="entry name" value="NADH DEHYDROGENASE [UBIQUINONE] IRON-SULFUR PROTEIN 5"/>
    <property type="match status" value="1"/>
</dbReference>
<dbReference type="GO" id="GO:0005758">
    <property type="term" value="C:mitochondrial intermembrane space"/>
    <property type="evidence" value="ECO:0007669"/>
    <property type="project" value="UniProtKB-SubCell"/>
</dbReference>
<evidence type="ECO:0000256" key="11">
    <source>
        <dbReference type="ARBA" id="ARBA00023128"/>
    </source>
</evidence>
<name>A0A7S0SRJ3_9CHLO</name>
<evidence type="ECO:0000256" key="9">
    <source>
        <dbReference type="ARBA" id="ARBA00022792"/>
    </source>
</evidence>
<keyword evidence="7" id="KW-0813">Transport</keyword>
<protein>
    <recommendedName>
        <fullName evidence="6">NADH dehydrogenase [ubiquinone] iron-sulfur protein 5</fullName>
    </recommendedName>
    <alternativeName>
        <fullName evidence="14">Complex I-15 kDa</fullName>
    </alternativeName>
    <alternativeName>
        <fullName evidence="15">NADH-ubiquinone oxidoreductase 15 kDa subunit</fullName>
    </alternativeName>
</protein>
<dbReference type="InterPro" id="IPR019342">
    <property type="entry name" value="NADH_UbQ_OxRdtase_FeS-su5"/>
</dbReference>
<accession>A0A7S0SRJ3</accession>
<sequence length="128" mass="15278">MASGFGAKGNEGRCYKLWKNFSGCMSTADDPSDCIYMRADYIECLHHRNEVINQNTVTMEAEKLGKASIARIKADKMKELSEPWEKIKELLRDVQNPDKWKEWRTKDWDKDWEEMKKKRKEWEQQKET</sequence>
<evidence type="ECO:0000256" key="6">
    <source>
        <dbReference type="ARBA" id="ARBA00013482"/>
    </source>
</evidence>
<comment type="subunit">
    <text evidence="5">Mammalian complex I is composed of 45 different subunits. This is a component of the iron-sulfur (IP) fragment of the enzyme.</text>
</comment>
<evidence type="ECO:0000256" key="2">
    <source>
        <dbReference type="ARBA" id="ARBA00004569"/>
    </source>
</evidence>
<evidence type="ECO:0000256" key="7">
    <source>
        <dbReference type="ARBA" id="ARBA00022448"/>
    </source>
</evidence>